<dbReference type="Proteomes" id="UP000251634">
    <property type="component" value="Unassembled WGS sequence"/>
</dbReference>
<comment type="caution">
    <text evidence="1">The sequence shown here is derived from an EMBL/GenBank/DDBJ whole genome shotgun (WGS) entry which is preliminary data.</text>
</comment>
<protein>
    <submittedName>
        <fullName evidence="1">Uncharacterized protein</fullName>
    </submittedName>
</protein>
<name>A0A329TPV8_9FIRM</name>
<gene>
    <name evidence="1" type="ORF">C4N25_05055</name>
</gene>
<dbReference type="AlphaFoldDB" id="A0A329TPV8"/>
<evidence type="ECO:0000313" key="1">
    <source>
        <dbReference type="EMBL" id="RAW51359.1"/>
    </source>
</evidence>
<evidence type="ECO:0000313" key="2">
    <source>
        <dbReference type="Proteomes" id="UP000251634"/>
    </source>
</evidence>
<sequence length="153" mass="16137">MMMPANYSAIAENEMTYVVGGGLLEAIGSVTAPVWGAANVKTFNTNLITIIGNSYVSKVLGATLGVMFSGAWGTKDDDVAEAWGYDKDKKITIFGKNKALWNALDPNGDKETNGFNKFMQGIGALAAVYTLGTSTTKSNVAEGRYDVSGNGSF</sequence>
<dbReference type="RefSeq" id="WP_112115204.1">
    <property type="nucleotide sequence ID" value="NZ_PRKZ01000002.1"/>
</dbReference>
<accession>A0A329TPV8</accession>
<proteinExistence type="predicted"/>
<organism evidence="1 2">
    <name type="scientific">Faecalibacterium prausnitzii</name>
    <dbReference type="NCBI Taxonomy" id="853"/>
    <lineage>
        <taxon>Bacteria</taxon>
        <taxon>Bacillati</taxon>
        <taxon>Bacillota</taxon>
        <taxon>Clostridia</taxon>
        <taxon>Eubacteriales</taxon>
        <taxon>Oscillospiraceae</taxon>
        <taxon>Faecalibacterium</taxon>
    </lineage>
</organism>
<reference evidence="1 2" key="1">
    <citation type="submission" date="2018-02" db="EMBL/GenBank/DDBJ databases">
        <title>Complete genome sequencing of Faecalibacterium prausnitzii strains isolated from the human gut.</title>
        <authorList>
            <person name="Fitzgerald B.C."/>
            <person name="Shkoporov A.N."/>
            <person name="Ross P.R."/>
            <person name="Hill C."/>
        </authorList>
    </citation>
    <scope>NUCLEOTIDE SEQUENCE [LARGE SCALE GENOMIC DNA]</scope>
    <source>
        <strain evidence="1 2">APC942/8-14-2</strain>
    </source>
</reference>
<dbReference type="EMBL" id="PRKZ01000002">
    <property type="protein sequence ID" value="RAW51359.1"/>
    <property type="molecule type" value="Genomic_DNA"/>
</dbReference>